<dbReference type="GO" id="GO:0004674">
    <property type="term" value="F:protein serine/threonine kinase activity"/>
    <property type="evidence" value="ECO:0007669"/>
    <property type="project" value="TreeGrafter"/>
</dbReference>
<dbReference type="RefSeq" id="WP_210758828.1">
    <property type="nucleotide sequence ID" value="NZ_CP060139.1"/>
</dbReference>
<dbReference type="SMART" id="SM00327">
    <property type="entry name" value="VWA"/>
    <property type="match status" value="1"/>
</dbReference>
<dbReference type="Gene3D" id="3.40.50.410">
    <property type="entry name" value="von Willebrand factor, type A domain"/>
    <property type="match status" value="1"/>
</dbReference>
<dbReference type="InterPro" id="IPR052969">
    <property type="entry name" value="Thr-specific_kinase-like"/>
</dbReference>
<dbReference type="GO" id="GO:0005737">
    <property type="term" value="C:cytoplasm"/>
    <property type="evidence" value="ECO:0007669"/>
    <property type="project" value="TreeGrafter"/>
</dbReference>
<feature type="domain" description="VWFA" evidence="3">
    <location>
        <begin position="143"/>
        <end position="337"/>
    </location>
</feature>
<reference evidence="4 5" key="1">
    <citation type="submission" date="2020-08" db="EMBL/GenBank/DDBJ databases">
        <title>Croceimicrobium hydrocarbonivorans gen. nov., sp. nov., a novel marine bacterium isolated from a bacterial consortium that degrades polyethylene terephthalate.</title>
        <authorList>
            <person name="Liu R."/>
        </authorList>
    </citation>
    <scope>NUCLEOTIDE SEQUENCE [LARGE SCALE GENOMIC DNA]</scope>
    <source>
        <strain evidence="4 5">A20-9</strain>
    </source>
</reference>
<dbReference type="Proteomes" id="UP000516305">
    <property type="component" value="Chromosome"/>
</dbReference>
<dbReference type="PANTHER" id="PTHR47763:SF1">
    <property type="entry name" value="DUF659 DOMAIN-CONTAINING PROTEIN"/>
    <property type="match status" value="1"/>
</dbReference>
<protein>
    <submittedName>
        <fullName evidence="4">T9SS type A sorting domain-containing protein</fullName>
    </submittedName>
</protein>
<name>A0A7H0VF03_9FLAO</name>
<dbReference type="InterPro" id="IPR002035">
    <property type="entry name" value="VWF_A"/>
</dbReference>
<keyword evidence="5" id="KW-1185">Reference proteome</keyword>
<proteinExistence type="predicted"/>
<dbReference type="PANTHER" id="PTHR47763">
    <property type="entry name" value="ALPHA-PROTEIN KINASE VWKA"/>
    <property type="match status" value="1"/>
</dbReference>
<organism evidence="4 5">
    <name type="scientific">Croceimicrobium hydrocarbonivorans</name>
    <dbReference type="NCBI Taxonomy" id="2761580"/>
    <lineage>
        <taxon>Bacteria</taxon>
        <taxon>Pseudomonadati</taxon>
        <taxon>Bacteroidota</taxon>
        <taxon>Flavobacteriia</taxon>
        <taxon>Flavobacteriales</taxon>
        <taxon>Owenweeksiaceae</taxon>
        <taxon>Croceimicrobium</taxon>
    </lineage>
</organism>
<evidence type="ECO:0000313" key="5">
    <source>
        <dbReference type="Proteomes" id="UP000516305"/>
    </source>
</evidence>
<dbReference type="InterPro" id="IPR026444">
    <property type="entry name" value="Secre_tail"/>
</dbReference>
<dbReference type="AlphaFoldDB" id="A0A7H0VF03"/>
<dbReference type="Pfam" id="PF18962">
    <property type="entry name" value="Por_Secre_tail"/>
    <property type="match status" value="1"/>
</dbReference>
<dbReference type="CDD" id="cd00198">
    <property type="entry name" value="vWFA"/>
    <property type="match status" value="1"/>
</dbReference>
<dbReference type="KEGG" id="chyd:H4K34_00240"/>
<dbReference type="SUPFAM" id="SSF53300">
    <property type="entry name" value="vWA-like"/>
    <property type="match status" value="1"/>
</dbReference>
<evidence type="ECO:0000313" key="4">
    <source>
        <dbReference type="EMBL" id="QNR24301.1"/>
    </source>
</evidence>
<gene>
    <name evidence="4" type="ORF">H4K34_00240</name>
</gene>
<dbReference type="PROSITE" id="PS50234">
    <property type="entry name" value="VWFA"/>
    <property type="match status" value="1"/>
</dbReference>
<evidence type="ECO:0000256" key="1">
    <source>
        <dbReference type="ARBA" id="ARBA00022729"/>
    </source>
</evidence>
<sequence>MKRFFILALISLIVISCQENLDSNDYIVLDDYQAIEKEKSKLLRDLDSLQSLIQQLRFEKSQRTEITAPQKGDTIYSFMSRGMALQIDLPLAQSSSLVVPEAVTQFESLSQQTGGDLKILVDASKIARSLKDIIRENGSDQLDLMIIMDVTASMKNDVENVKKGLNYILNQLSRYKGVRLAMATYMDKHDNPDWYRYQDFGNSVRDIKDFVNQISLTGNTSTAESVYDGVYRAINEGFFQSQRKRMVILIGDAPSHTGALSSHSLEEIIQIANAQSIKMNFYPILLAQDQGSYTIQSSRGDLINDLFPNPSRGEIRVKFEVNELHTIQVFNQNGQKLRDFQYDGDDLRLNLEDAANGVYVLRSYNQAGEYDEKKFIIQK</sequence>
<dbReference type="InterPro" id="IPR036465">
    <property type="entry name" value="vWFA_dom_sf"/>
</dbReference>
<accession>A0A7H0VF03</accession>
<keyword evidence="1" id="KW-0732">Signal</keyword>
<dbReference type="NCBIfam" id="TIGR04183">
    <property type="entry name" value="Por_Secre_tail"/>
    <property type="match status" value="1"/>
</dbReference>
<feature type="coiled-coil region" evidence="2">
    <location>
        <begin position="32"/>
        <end position="59"/>
    </location>
</feature>
<keyword evidence="2" id="KW-0175">Coiled coil</keyword>
<evidence type="ECO:0000256" key="2">
    <source>
        <dbReference type="SAM" id="Coils"/>
    </source>
</evidence>
<dbReference type="EMBL" id="CP060139">
    <property type="protein sequence ID" value="QNR24301.1"/>
    <property type="molecule type" value="Genomic_DNA"/>
</dbReference>
<evidence type="ECO:0000259" key="3">
    <source>
        <dbReference type="PROSITE" id="PS50234"/>
    </source>
</evidence>
<dbReference type="PROSITE" id="PS51257">
    <property type="entry name" value="PROKAR_LIPOPROTEIN"/>
    <property type="match status" value="1"/>
</dbReference>